<dbReference type="CDD" id="cd06261">
    <property type="entry name" value="TM_PBP2"/>
    <property type="match status" value="1"/>
</dbReference>
<dbReference type="PANTHER" id="PTHR30151">
    <property type="entry name" value="ALKANE SULFONATE ABC TRANSPORTER-RELATED, MEMBRANE SUBUNIT"/>
    <property type="match status" value="1"/>
</dbReference>
<dbReference type="InterPro" id="IPR035906">
    <property type="entry name" value="MetI-like_sf"/>
</dbReference>
<dbReference type="GO" id="GO:0005886">
    <property type="term" value="C:plasma membrane"/>
    <property type="evidence" value="ECO:0007669"/>
    <property type="project" value="UniProtKB-SubCell"/>
</dbReference>
<gene>
    <name evidence="9" type="ORF">FC50_GL000080</name>
</gene>
<dbReference type="GO" id="GO:0042918">
    <property type="term" value="P:alkanesulfonate transmembrane transport"/>
    <property type="evidence" value="ECO:0007669"/>
    <property type="project" value="UniProtKB-ARBA"/>
</dbReference>
<feature type="transmembrane region" description="Helical" evidence="7">
    <location>
        <begin position="180"/>
        <end position="201"/>
    </location>
</feature>
<keyword evidence="4 7" id="KW-0812">Transmembrane</keyword>
<dbReference type="PROSITE" id="PS50928">
    <property type="entry name" value="ABC_TM1"/>
    <property type="match status" value="1"/>
</dbReference>
<dbReference type="AlphaFoldDB" id="A0A0R1U5Y9"/>
<evidence type="ECO:0000256" key="5">
    <source>
        <dbReference type="ARBA" id="ARBA00022989"/>
    </source>
</evidence>
<organism evidence="9 10">
    <name type="scientific">Lacticaseibacillus pantheris DSM 15945 = JCM 12539 = NBRC 106106</name>
    <dbReference type="NCBI Taxonomy" id="1423783"/>
    <lineage>
        <taxon>Bacteria</taxon>
        <taxon>Bacillati</taxon>
        <taxon>Bacillota</taxon>
        <taxon>Bacilli</taxon>
        <taxon>Lactobacillales</taxon>
        <taxon>Lactobacillaceae</taxon>
        <taxon>Lacticaseibacillus</taxon>
    </lineage>
</organism>
<evidence type="ECO:0000256" key="2">
    <source>
        <dbReference type="ARBA" id="ARBA00022448"/>
    </source>
</evidence>
<evidence type="ECO:0000256" key="4">
    <source>
        <dbReference type="ARBA" id="ARBA00022692"/>
    </source>
</evidence>
<keyword evidence="5 7" id="KW-1133">Transmembrane helix</keyword>
<comment type="similarity">
    <text evidence="7">Belongs to the binding-protein-dependent transport system permease family.</text>
</comment>
<protein>
    <submittedName>
        <fullName evidence="9">ABC transporter permease</fullName>
    </submittedName>
</protein>
<dbReference type="SUPFAM" id="SSF161098">
    <property type="entry name" value="MetI-like"/>
    <property type="match status" value="1"/>
</dbReference>
<feature type="transmembrane region" description="Helical" evidence="7">
    <location>
        <begin position="227"/>
        <end position="246"/>
    </location>
</feature>
<feature type="transmembrane region" description="Helical" evidence="7">
    <location>
        <begin position="78"/>
        <end position="98"/>
    </location>
</feature>
<dbReference type="FunFam" id="1.10.3720.10:FF:000003">
    <property type="entry name" value="Aliphatic sulfonate ABC transporter permease"/>
    <property type="match status" value="1"/>
</dbReference>
<comment type="subcellular location">
    <subcellularLocation>
        <location evidence="1 7">Cell membrane</location>
        <topology evidence="1 7">Multi-pass membrane protein</topology>
    </subcellularLocation>
</comment>
<evidence type="ECO:0000313" key="9">
    <source>
        <dbReference type="EMBL" id="KRL86890.1"/>
    </source>
</evidence>
<feature type="transmembrane region" description="Helical" evidence="7">
    <location>
        <begin position="118"/>
        <end position="134"/>
    </location>
</feature>
<evidence type="ECO:0000313" key="10">
    <source>
        <dbReference type="Proteomes" id="UP000051922"/>
    </source>
</evidence>
<evidence type="ECO:0000256" key="6">
    <source>
        <dbReference type="ARBA" id="ARBA00023136"/>
    </source>
</evidence>
<evidence type="ECO:0000256" key="3">
    <source>
        <dbReference type="ARBA" id="ARBA00022475"/>
    </source>
</evidence>
<dbReference type="STRING" id="1423783.FC50_GL000080"/>
<dbReference type="Gene3D" id="1.10.3720.10">
    <property type="entry name" value="MetI-like"/>
    <property type="match status" value="1"/>
</dbReference>
<keyword evidence="10" id="KW-1185">Reference proteome</keyword>
<accession>A0A0R1U5Y9</accession>
<reference evidence="9 10" key="1">
    <citation type="journal article" date="2015" name="Genome Announc.">
        <title>Expanding the biotechnology potential of lactobacilli through comparative genomics of 213 strains and associated genera.</title>
        <authorList>
            <person name="Sun Z."/>
            <person name="Harris H.M."/>
            <person name="McCann A."/>
            <person name="Guo C."/>
            <person name="Argimon S."/>
            <person name="Zhang W."/>
            <person name="Yang X."/>
            <person name="Jeffery I.B."/>
            <person name="Cooney J.C."/>
            <person name="Kagawa T.F."/>
            <person name="Liu W."/>
            <person name="Song Y."/>
            <person name="Salvetti E."/>
            <person name="Wrobel A."/>
            <person name="Rasinkangas P."/>
            <person name="Parkhill J."/>
            <person name="Rea M.C."/>
            <person name="O'Sullivan O."/>
            <person name="Ritari J."/>
            <person name="Douillard F.P."/>
            <person name="Paul Ross R."/>
            <person name="Yang R."/>
            <person name="Briner A.E."/>
            <person name="Felis G.E."/>
            <person name="de Vos W.M."/>
            <person name="Barrangou R."/>
            <person name="Klaenhammer T.R."/>
            <person name="Caufield P.W."/>
            <person name="Cui Y."/>
            <person name="Zhang H."/>
            <person name="O'Toole P.W."/>
        </authorList>
    </citation>
    <scope>NUCLEOTIDE SEQUENCE [LARGE SCALE GENOMIC DNA]</scope>
    <source>
        <strain evidence="9 10">DSM 15945</strain>
    </source>
</reference>
<dbReference type="PANTHER" id="PTHR30151:SF38">
    <property type="entry name" value="ALIPHATIC SULFONATES TRANSPORT PERMEASE PROTEIN SSUC-RELATED"/>
    <property type="match status" value="1"/>
</dbReference>
<feature type="transmembrane region" description="Helical" evidence="7">
    <location>
        <begin position="140"/>
        <end position="159"/>
    </location>
</feature>
<evidence type="ECO:0000256" key="7">
    <source>
        <dbReference type="RuleBase" id="RU363032"/>
    </source>
</evidence>
<comment type="caution">
    <text evidence="9">The sequence shown here is derived from an EMBL/GenBank/DDBJ whole genome shotgun (WGS) entry which is preliminary data.</text>
</comment>
<evidence type="ECO:0000256" key="1">
    <source>
        <dbReference type="ARBA" id="ARBA00004651"/>
    </source>
</evidence>
<feature type="transmembrane region" description="Helical" evidence="7">
    <location>
        <begin position="24"/>
        <end position="46"/>
    </location>
</feature>
<keyword evidence="6 7" id="KW-0472">Membrane</keyword>
<keyword evidence="3" id="KW-1003">Cell membrane</keyword>
<dbReference type="Pfam" id="PF00528">
    <property type="entry name" value="BPD_transp_1"/>
    <property type="match status" value="1"/>
</dbReference>
<proteinExistence type="inferred from homology"/>
<dbReference type="InterPro" id="IPR000515">
    <property type="entry name" value="MetI-like"/>
</dbReference>
<evidence type="ECO:0000259" key="8">
    <source>
        <dbReference type="PROSITE" id="PS50928"/>
    </source>
</evidence>
<feature type="domain" description="ABC transmembrane type-1" evidence="8">
    <location>
        <begin position="74"/>
        <end position="254"/>
    </location>
</feature>
<keyword evidence="2 7" id="KW-0813">Transport</keyword>
<name>A0A0R1U5Y9_9LACO</name>
<sequence length="274" mass="29671">MEMQNTNKATSPTSNWGTVTVQRLLPWTIPVILVLLWQLGSSVGWIDANILPSPLGVVQTTIKSLQSGTLEKNLAISLYRALAGFVIGGVIGFVLALCTGLSKTMNLLLDSSVQMLRNIPHLALIPLVILWFGVGESSKIFLVAIGVLFPIYINTYHGLRSVDPKLIEMGRSYQLSKAQLFFKILLPGALPTILMGVRYALGVMWTTLIVAETLAASSGIGYMSTNAQNFMDMSTILMCIVIYALLGKASDLMAKSLENPMLEWQNAGGATHNG</sequence>
<dbReference type="EMBL" id="AZFJ01000036">
    <property type="protein sequence ID" value="KRL86890.1"/>
    <property type="molecule type" value="Genomic_DNA"/>
</dbReference>
<dbReference type="Proteomes" id="UP000051922">
    <property type="component" value="Unassembled WGS sequence"/>
</dbReference>
<dbReference type="PATRIC" id="fig|1423783.4.peg.88"/>